<accession>A0A2Z5ZHK8</accession>
<dbReference type="KEGG" id="aot:AcetOri_orf02246"/>
<proteinExistence type="predicted"/>
<sequence length="57" mass="6638">MQKYHKPKYEAALGIWQPLPRSPLHSIAATSLHIILTIFTKRAFRHSMPQTDPKRMP</sequence>
<dbReference type="AlphaFoldDB" id="A0A2Z5ZHK8"/>
<evidence type="ECO:0000313" key="2">
    <source>
        <dbReference type="Proteomes" id="UP000270034"/>
    </source>
</evidence>
<name>A0A2Z5ZHK8_9PROT</name>
<evidence type="ECO:0000313" key="1">
    <source>
        <dbReference type="EMBL" id="BBC79839.1"/>
    </source>
</evidence>
<gene>
    <name evidence="1" type="ORF">AcetOrient_orf02246</name>
</gene>
<protein>
    <submittedName>
        <fullName evidence="1">Uncharacterized protein</fullName>
    </submittedName>
</protein>
<reference evidence="1 2" key="1">
    <citation type="submission" date="2018-02" db="EMBL/GenBank/DDBJ databases">
        <title>Acetobacter orientalis genome.</title>
        <authorList>
            <person name="Nakashima N."/>
            <person name="Tamura T."/>
        </authorList>
    </citation>
    <scope>NUCLEOTIDE SEQUENCE [LARGE SCALE GENOMIC DNA]</scope>
    <source>
        <strain evidence="1 2">FAN1</strain>
    </source>
</reference>
<dbReference type="Proteomes" id="UP000270034">
    <property type="component" value="Chromosome"/>
</dbReference>
<dbReference type="EMBL" id="AP018515">
    <property type="protein sequence ID" value="BBC79839.1"/>
    <property type="molecule type" value="Genomic_DNA"/>
</dbReference>
<organism evidence="1 2">
    <name type="scientific">Acetobacter orientalis</name>
    <dbReference type="NCBI Taxonomy" id="146474"/>
    <lineage>
        <taxon>Bacteria</taxon>
        <taxon>Pseudomonadati</taxon>
        <taxon>Pseudomonadota</taxon>
        <taxon>Alphaproteobacteria</taxon>
        <taxon>Acetobacterales</taxon>
        <taxon>Acetobacteraceae</taxon>
        <taxon>Acetobacter</taxon>
    </lineage>
</organism>